<dbReference type="Pfam" id="PF00701">
    <property type="entry name" value="DHDPS"/>
    <property type="match status" value="1"/>
</dbReference>
<dbReference type="Proteomes" id="UP000019028">
    <property type="component" value="Chromosome"/>
</dbReference>
<evidence type="ECO:0000313" key="7">
    <source>
        <dbReference type="Proteomes" id="UP000019028"/>
    </source>
</evidence>
<dbReference type="PIRSF" id="PIRSF001365">
    <property type="entry name" value="DHDPS"/>
    <property type="match status" value="1"/>
</dbReference>
<dbReference type="PATRIC" id="fig|1239307.3.peg.4188"/>
<name>W0I2U6_9GAMM</name>
<comment type="similarity">
    <text evidence="3">Belongs to the DapA family.</text>
</comment>
<reference evidence="6 7" key="1">
    <citation type="journal article" date="2014" name="Genome Biol. Evol.">
        <title>Genome degeneration and adaptation in a nascent stage of symbiosis.</title>
        <authorList>
            <person name="Oakeson K.F."/>
            <person name="Gil R."/>
            <person name="Clayton A.L."/>
            <person name="Dunn D.M."/>
            <person name="von Niederhausern A.C."/>
            <person name="Hamil C."/>
            <person name="Aoyagi A."/>
            <person name="Duval B."/>
            <person name="Baca A."/>
            <person name="Silva F.J."/>
            <person name="Vallier A."/>
            <person name="Jackson D.G."/>
            <person name="Latorre A."/>
            <person name="Weiss R.B."/>
            <person name="Heddi A."/>
            <person name="Moya A."/>
            <person name="Dale C."/>
        </authorList>
    </citation>
    <scope>NUCLEOTIDE SEQUENCE [LARGE SCALE GENOMIC DNA]</scope>
    <source>
        <strain evidence="6 7">HS1</strain>
    </source>
</reference>
<dbReference type="EMBL" id="CP006569">
    <property type="protein sequence ID" value="AHF78758.1"/>
    <property type="molecule type" value="Genomic_DNA"/>
</dbReference>
<evidence type="ECO:0000256" key="3">
    <source>
        <dbReference type="PIRNR" id="PIRNR001365"/>
    </source>
</evidence>
<sequence>MSVKFRGVIPPVPTLFDDREQFDEAAMGRLIDHLLTTEVDGLFFLGSAGEFAHMSDALRTQVMKFCIGHVAGRKPVLVGIAHSGTQATLAFGRLAQEYGADGVVVVNPWYNPLAEDYLFEHYRYIAENLPLPIVLYNFPGLTGQSIPVACIVRLAQTCPNIVGLKDTVDTLSHIREVIHAVKPVRPDFAVFAGYDEYLLGTLILGGDGAIPASANFAPELTCGIYRHWRQGEYDQANALQSRLSWIPALYGLDVPFYNVVKYALTQIGLEIPVHSLRPTGPLTEQRKGQIREALARSKII</sequence>
<protein>
    <submittedName>
        <fullName evidence="6">Dihydrodipicolinate synthetase</fullName>
    </submittedName>
</protein>
<dbReference type="SMART" id="SM01130">
    <property type="entry name" value="DHDPS"/>
    <property type="match status" value="1"/>
</dbReference>
<feature type="active site" description="Schiff-base intermediate with substrate" evidence="4">
    <location>
        <position position="165"/>
    </location>
</feature>
<dbReference type="CDD" id="cd00408">
    <property type="entry name" value="DHDPS-like"/>
    <property type="match status" value="1"/>
</dbReference>
<proteinExistence type="inferred from homology"/>
<evidence type="ECO:0000256" key="1">
    <source>
        <dbReference type="ARBA" id="ARBA00023239"/>
    </source>
</evidence>
<organism evidence="6 7">
    <name type="scientific">Sodalis praecaptivus</name>
    <dbReference type="NCBI Taxonomy" id="1239307"/>
    <lineage>
        <taxon>Bacteria</taxon>
        <taxon>Pseudomonadati</taxon>
        <taxon>Pseudomonadota</taxon>
        <taxon>Gammaproteobacteria</taxon>
        <taxon>Enterobacterales</taxon>
        <taxon>Bruguierivoracaceae</taxon>
        <taxon>Sodalis</taxon>
    </lineage>
</organism>
<keyword evidence="7" id="KW-1185">Reference proteome</keyword>
<gene>
    <name evidence="6" type="ORF">Sant_3778</name>
</gene>
<accession>W0I2U6</accession>
<dbReference type="PROSITE" id="PS00666">
    <property type="entry name" value="DHDPS_2"/>
    <property type="match status" value="1"/>
</dbReference>
<dbReference type="InterPro" id="IPR013785">
    <property type="entry name" value="Aldolase_TIM"/>
</dbReference>
<evidence type="ECO:0000256" key="2">
    <source>
        <dbReference type="ARBA" id="ARBA00023270"/>
    </source>
</evidence>
<dbReference type="OrthoDB" id="199953at2"/>
<dbReference type="PRINTS" id="PR00146">
    <property type="entry name" value="DHPICSNTHASE"/>
</dbReference>
<dbReference type="AlphaFoldDB" id="W0I2U6"/>
<dbReference type="SUPFAM" id="SSF51569">
    <property type="entry name" value="Aldolase"/>
    <property type="match status" value="1"/>
</dbReference>
<dbReference type="GO" id="GO:0016829">
    <property type="term" value="F:lyase activity"/>
    <property type="evidence" value="ECO:0007669"/>
    <property type="project" value="UniProtKB-KW"/>
</dbReference>
<evidence type="ECO:0000313" key="6">
    <source>
        <dbReference type="EMBL" id="AHF78758.1"/>
    </source>
</evidence>
<feature type="active site" description="Proton donor/acceptor" evidence="4">
    <location>
        <position position="136"/>
    </location>
</feature>
<evidence type="ECO:0000256" key="5">
    <source>
        <dbReference type="PIRSR" id="PIRSR001365-2"/>
    </source>
</evidence>
<dbReference type="RefSeq" id="WP_025423881.1">
    <property type="nucleotide sequence ID" value="NZ_CP006569.1"/>
</dbReference>
<keyword evidence="1 3" id="KW-0456">Lyase</keyword>
<dbReference type="InterPro" id="IPR020625">
    <property type="entry name" value="Schiff_base-form_aldolases_AS"/>
</dbReference>
<dbReference type="Gene3D" id="3.20.20.70">
    <property type="entry name" value="Aldolase class I"/>
    <property type="match status" value="1"/>
</dbReference>
<keyword evidence="2" id="KW-0704">Schiff base</keyword>
<dbReference type="KEGG" id="sod:Sant_3778"/>
<dbReference type="InterPro" id="IPR002220">
    <property type="entry name" value="DapA-like"/>
</dbReference>
<dbReference type="GO" id="GO:0005829">
    <property type="term" value="C:cytosol"/>
    <property type="evidence" value="ECO:0007669"/>
    <property type="project" value="TreeGrafter"/>
</dbReference>
<dbReference type="PANTHER" id="PTHR12128">
    <property type="entry name" value="DIHYDRODIPICOLINATE SYNTHASE"/>
    <property type="match status" value="1"/>
</dbReference>
<dbReference type="HOGENOM" id="CLU_049343_5_1_6"/>
<dbReference type="PANTHER" id="PTHR12128:SF28">
    <property type="entry name" value="2-DEHYDRO-3-DEOXY-D-GLUCONATE ALDOLASE YAGE-RELATED"/>
    <property type="match status" value="1"/>
</dbReference>
<evidence type="ECO:0000256" key="4">
    <source>
        <dbReference type="PIRSR" id="PIRSR001365-1"/>
    </source>
</evidence>
<feature type="binding site" evidence="5">
    <location>
        <position position="210"/>
    </location>
    <ligand>
        <name>pyruvate</name>
        <dbReference type="ChEBI" id="CHEBI:15361"/>
    </ligand>
</feature>